<dbReference type="GO" id="GO:0016491">
    <property type="term" value="F:oxidoreductase activity"/>
    <property type="evidence" value="ECO:0007669"/>
    <property type="project" value="UniProtKB-KW"/>
</dbReference>
<dbReference type="PROSITE" id="PS00059">
    <property type="entry name" value="ADH_ZINC"/>
    <property type="match status" value="1"/>
</dbReference>
<gene>
    <name evidence="8" type="ORF">I4J89_13270</name>
</gene>
<evidence type="ECO:0000313" key="8">
    <source>
        <dbReference type="EMBL" id="MBG0562435.1"/>
    </source>
</evidence>
<proteinExistence type="inferred from homology"/>
<comment type="caution">
    <text evidence="8">The sequence shown here is derived from an EMBL/GenBank/DDBJ whole genome shotgun (WGS) entry which is preliminary data.</text>
</comment>
<evidence type="ECO:0000313" key="9">
    <source>
        <dbReference type="Proteomes" id="UP000598146"/>
    </source>
</evidence>
<dbReference type="PANTHER" id="PTHR43350">
    <property type="entry name" value="NAD-DEPENDENT ALCOHOL DEHYDROGENASE"/>
    <property type="match status" value="1"/>
</dbReference>
<dbReference type="Pfam" id="PF00107">
    <property type="entry name" value="ADH_zinc_N"/>
    <property type="match status" value="1"/>
</dbReference>
<protein>
    <submittedName>
        <fullName evidence="8">NAD(P)-dependent alcohol dehydrogenase</fullName>
    </submittedName>
</protein>
<keyword evidence="4 6" id="KW-0862">Zinc</keyword>
<dbReference type="SUPFAM" id="SSF50129">
    <property type="entry name" value="GroES-like"/>
    <property type="match status" value="1"/>
</dbReference>
<evidence type="ECO:0000256" key="1">
    <source>
        <dbReference type="ARBA" id="ARBA00001947"/>
    </source>
</evidence>
<dbReference type="SUPFAM" id="SSF51735">
    <property type="entry name" value="NAD(P)-binding Rossmann-fold domains"/>
    <property type="match status" value="1"/>
</dbReference>
<dbReference type="PANTHER" id="PTHR43350:SF21">
    <property type="entry name" value="S-NITROSOMYCOTHIOL REDUCTASE MSCR"/>
    <property type="match status" value="1"/>
</dbReference>
<dbReference type="GO" id="GO:0008270">
    <property type="term" value="F:zinc ion binding"/>
    <property type="evidence" value="ECO:0007669"/>
    <property type="project" value="InterPro"/>
</dbReference>
<dbReference type="RefSeq" id="WP_196414212.1">
    <property type="nucleotide sequence ID" value="NZ_JADQTO010000005.1"/>
</dbReference>
<dbReference type="InterPro" id="IPR002328">
    <property type="entry name" value="ADH_Zn_CS"/>
</dbReference>
<dbReference type="InterPro" id="IPR013154">
    <property type="entry name" value="ADH-like_N"/>
</dbReference>
<evidence type="ECO:0000259" key="7">
    <source>
        <dbReference type="SMART" id="SM00829"/>
    </source>
</evidence>
<evidence type="ECO:0000256" key="2">
    <source>
        <dbReference type="ARBA" id="ARBA00008072"/>
    </source>
</evidence>
<dbReference type="Pfam" id="PF08240">
    <property type="entry name" value="ADH_N"/>
    <property type="match status" value="1"/>
</dbReference>
<name>A0A931CCL5_9ACTN</name>
<dbReference type="InterPro" id="IPR011032">
    <property type="entry name" value="GroES-like_sf"/>
</dbReference>
<dbReference type="Gene3D" id="3.90.180.10">
    <property type="entry name" value="Medium-chain alcohol dehydrogenases, catalytic domain"/>
    <property type="match status" value="1"/>
</dbReference>
<keyword evidence="9" id="KW-1185">Reference proteome</keyword>
<evidence type="ECO:0000256" key="6">
    <source>
        <dbReference type="RuleBase" id="RU361277"/>
    </source>
</evidence>
<keyword evidence="5" id="KW-0560">Oxidoreductase</keyword>
<evidence type="ECO:0000256" key="3">
    <source>
        <dbReference type="ARBA" id="ARBA00022723"/>
    </source>
</evidence>
<dbReference type="EMBL" id="JADQTO010000005">
    <property type="protein sequence ID" value="MBG0562435.1"/>
    <property type="molecule type" value="Genomic_DNA"/>
</dbReference>
<comment type="cofactor">
    <cofactor evidence="1 6">
        <name>Zn(2+)</name>
        <dbReference type="ChEBI" id="CHEBI:29105"/>
    </cofactor>
</comment>
<dbReference type="InterPro" id="IPR013149">
    <property type="entry name" value="ADH-like_C"/>
</dbReference>
<dbReference type="SMART" id="SM00829">
    <property type="entry name" value="PKS_ER"/>
    <property type="match status" value="1"/>
</dbReference>
<evidence type="ECO:0000256" key="5">
    <source>
        <dbReference type="ARBA" id="ARBA00023002"/>
    </source>
</evidence>
<dbReference type="Gene3D" id="3.40.50.720">
    <property type="entry name" value="NAD(P)-binding Rossmann-like Domain"/>
    <property type="match status" value="1"/>
</dbReference>
<organism evidence="8 9">
    <name type="scientific">Actinoplanes aureus</name>
    <dbReference type="NCBI Taxonomy" id="2792083"/>
    <lineage>
        <taxon>Bacteria</taxon>
        <taxon>Bacillati</taxon>
        <taxon>Actinomycetota</taxon>
        <taxon>Actinomycetes</taxon>
        <taxon>Micromonosporales</taxon>
        <taxon>Micromonosporaceae</taxon>
        <taxon>Actinoplanes</taxon>
    </lineage>
</organism>
<comment type="similarity">
    <text evidence="2 6">Belongs to the zinc-containing alcohol dehydrogenase family.</text>
</comment>
<reference evidence="8" key="1">
    <citation type="submission" date="2020-11" db="EMBL/GenBank/DDBJ databases">
        <title>Isolation and identification of active actinomycetes.</title>
        <authorList>
            <person name="Sun X."/>
        </authorList>
    </citation>
    <scope>NUCLEOTIDE SEQUENCE</scope>
    <source>
        <strain evidence="8">NEAU-A11</strain>
    </source>
</reference>
<accession>A0A931CCL5</accession>
<dbReference type="CDD" id="cd08278">
    <property type="entry name" value="benzyl_alcohol_DH"/>
    <property type="match status" value="1"/>
</dbReference>
<dbReference type="InterPro" id="IPR036291">
    <property type="entry name" value="NAD(P)-bd_dom_sf"/>
</dbReference>
<sequence>MRAVAALVEAPGEPFTLHDVEIEEPRPDEILVRITAAGICHTDLIMRRSWPLTPMVFGHEGAGVVEAVGSGVTTVAPGDTVCLSYRSCGECPQCLAASPAYCLHSGLNSRGTRADGSSPLSRGGSVVHGNFFGQSSFATYALAHASNTVKVPSDLSPVLAAPLGCGVQTGAGTVLNVLDPAPGSTVLVLGAGSVGLSAVMAAVARGCTVIAVDPVPARRELASSFGAAEAVPDLLNSRADYAIDTTGRPDVIDRALRALRRQGTLALVGIGAKAEIDIMTVMTNGLRVRGVIEGDAVPASFIPQLIDLHRRGLLPIEKIITEYPFAEIETAARDATAGRAVKPVLVVS</sequence>
<dbReference type="Proteomes" id="UP000598146">
    <property type="component" value="Unassembled WGS sequence"/>
</dbReference>
<evidence type="ECO:0000256" key="4">
    <source>
        <dbReference type="ARBA" id="ARBA00022833"/>
    </source>
</evidence>
<keyword evidence="3 6" id="KW-0479">Metal-binding</keyword>
<feature type="domain" description="Enoyl reductase (ER)" evidence="7">
    <location>
        <begin position="12"/>
        <end position="345"/>
    </location>
</feature>
<dbReference type="InterPro" id="IPR020843">
    <property type="entry name" value="ER"/>
</dbReference>
<dbReference type="AlphaFoldDB" id="A0A931CCL5"/>